<keyword evidence="2" id="KW-1185">Reference proteome</keyword>
<reference evidence="2" key="1">
    <citation type="submission" date="2015-12" db="EMBL/GenBank/DDBJ databases">
        <authorList>
            <person name="Lodha T.D."/>
            <person name="Chintalapati S."/>
            <person name="Chintalapati V.R."/>
            <person name="Sravanthi T."/>
        </authorList>
    </citation>
    <scope>NUCLEOTIDE SEQUENCE [LARGE SCALE GENOMIC DNA]</scope>
    <source>
        <strain evidence="2">JC133</strain>
    </source>
</reference>
<dbReference type="OrthoDB" id="9766545at2"/>
<evidence type="ECO:0000313" key="2">
    <source>
        <dbReference type="Proteomes" id="UP000237350"/>
    </source>
</evidence>
<dbReference type="Proteomes" id="UP000237350">
    <property type="component" value="Unassembled WGS sequence"/>
</dbReference>
<sequence length="132" mass="15352">MYEYKSSLAPFFTSYVDFKRSLGYKFQDISTFKNLDRFLCECAHGGSIGLSEKILSPWCVRHANESERNWYSRIVELKGFAAYLNGLGYPSFVPRLPKRYSSTFTPYIFTHERLFHNSERAGFFERAVVAST</sequence>
<protein>
    <submittedName>
        <fullName evidence="1">Uncharacterized protein</fullName>
    </submittedName>
</protein>
<dbReference type="AlphaFoldDB" id="A0A2S4JXC4"/>
<dbReference type="EMBL" id="LPWH01000023">
    <property type="protein sequence ID" value="POR04178.1"/>
    <property type="molecule type" value="Genomic_DNA"/>
</dbReference>
<accession>A0A2S4JXC4</accession>
<gene>
    <name evidence="1" type="ORF">AU468_03465</name>
</gene>
<dbReference type="RefSeq" id="WP_103679528.1">
    <property type="nucleotide sequence ID" value="NZ_LPWH01000023.1"/>
</dbReference>
<comment type="caution">
    <text evidence="1">The sequence shown here is derived from an EMBL/GenBank/DDBJ whole genome shotgun (WGS) entry which is preliminary data.</text>
</comment>
<name>A0A2S4JXC4_9SPIO</name>
<organism evidence="1 2">
    <name type="scientific">Alkalispirochaeta sphaeroplastigenens</name>
    <dbReference type="NCBI Taxonomy" id="1187066"/>
    <lineage>
        <taxon>Bacteria</taxon>
        <taxon>Pseudomonadati</taxon>
        <taxon>Spirochaetota</taxon>
        <taxon>Spirochaetia</taxon>
        <taxon>Spirochaetales</taxon>
        <taxon>Spirochaetaceae</taxon>
        <taxon>Alkalispirochaeta</taxon>
    </lineage>
</organism>
<evidence type="ECO:0000313" key="1">
    <source>
        <dbReference type="EMBL" id="POR04178.1"/>
    </source>
</evidence>
<proteinExistence type="predicted"/>